<dbReference type="AlphaFoldDB" id="A0AAD4Q8Z9"/>
<accession>A0AAD4Q8Z9</accession>
<sequence>MNPHAQHLLIDGYIASTFGPQPAEAYHCTLLRREPRFLQPENLPGYPGTFFAVPPHRPDLNPHQPQTLWAIDQAVRNQGTVIRQQIWVPRNQHGFLCPPIFFFHRNGGLGLPLNQAAGGNCMSLQGASQPAPLGDTCSTHAEIRINWHGYSPWSGQILIRTQGQGQEIIRLEKFVMHVARKVQKFMTLMTEARQPYNNGEQRWYIGAGGITPDGVTLIGVVHVSQGSWMPILQLNHFVF</sequence>
<comment type="caution">
    <text evidence="1">The sequence shown here is derived from an EMBL/GenBank/DDBJ whole genome shotgun (WGS) entry which is preliminary data.</text>
</comment>
<dbReference type="EMBL" id="JAKELL010000105">
    <property type="protein sequence ID" value="KAH8982083.1"/>
    <property type="molecule type" value="Genomic_DNA"/>
</dbReference>
<reference evidence="1" key="1">
    <citation type="submission" date="2022-01" db="EMBL/GenBank/DDBJ databases">
        <title>Comparative genomics reveals a dynamic genome evolution in the ectomycorrhizal milk-cap (Lactarius) mushrooms.</title>
        <authorList>
            <consortium name="DOE Joint Genome Institute"/>
            <person name="Lebreton A."/>
            <person name="Tang N."/>
            <person name="Kuo A."/>
            <person name="LaButti K."/>
            <person name="Drula E."/>
            <person name="Barry K."/>
            <person name="Clum A."/>
            <person name="Lipzen A."/>
            <person name="Mousain D."/>
            <person name="Ng V."/>
            <person name="Wang R."/>
            <person name="Wang X."/>
            <person name="Dai Y."/>
            <person name="Henrissat B."/>
            <person name="Grigoriev I.V."/>
            <person name="Guerin-Laguette A."/>
            <person name="Yu F."/>
            <person name="Martin F.M."/>
        </authorList>
    </citation>
    <scope>NUCLEOTIDE SEQUENCE</scope>
    <source>
        <strain evidence="1">QP</strain>
    </source>
</reference>
<organism evidence="1 2">
    <name type="scientific">Lactarius akahatsu</name>
    <dbReference type="NCBI Taxonomy" id="416441"/>
    <lineage>
        <taxon>Eukaryota</taxon>
        <taxon>Fungi</taxon>
        <taxon>Dikarya</taxon>
        <taxon>Basidiomycota</taxon>
        <taxon>Agaricomycotina</taxon>
        <taxon>Agaricomycetes</taxon>
        <taxon>Russulales</taxon>
        <taxon>Russulaceae</taxon>
        <taxon>Lactarius</taxon>
    </lineage>
</organism>
<evidence type="ECO:0000313" key="1">
    <source>
        <dbReference type="EMBL" id="KAH8982083.1"/>
    </source>
</evidence>
<evidence type="ECO:0000313" key="2">
    <source>
        <dbReference type="Proteomes" id="UP001201163"/>
    </source>
</evidence>
<name>A0AAD4Q8Z9_9AGAM</name>
<dbReference type="Proteomes" id="UP001201163">
    <property type="component" value="Unassembled WGS sequence"/>
</dbReference>
<keyword evidence="2" id="KW-1185">Reference proteome</keyword>
<proteinExistence type="predicted"/>
<gene>
    <name evidence="1" type="ORF">EDB92DRAFT_136210</name>
</gene>
<protein>
    <submittedName>
        <fullName evidence="1">Uncharacterized protein</fullName>
    </submittedName>
</protein>